<dbReference type="AlphaFoldDB" id="A0A4S2EC09"/>
<organism evidence="1 2">
    <name type="scientific">Ligilactobacillus murinus</name>
    <dbReference type="NCBI Taxonomy" id="1622"/>
    <lineage>
        <taxon>Bacteria</taxon>
        <taxon>Bacillati</taxon>
        <taxon>Bacillota</taxon>
        <taxon>Bacilli</taxon>
        <taxon>Lactobacillales</taxon>
        <taxon>Lactobacillaceae</taxon>
        <taxon>Ligilactobacillus</taxon>
    </lineage>
</organism>
<evidence type="ECO:0000313" key="2">
    <source>
        <dbReference type="Proteomes" id="UP000306855"/>
    </source>
</evidence>
<gene>
    <name evidence="1" type="ORF">E5340_08255</name>
</gene>
<name>A0A4S2EC09_9LACO</name>
<evidence type="ECO:0000313" key="1">
    <source>
        <dbReference type="EMBL" id="TGY54311.1"/>
    </source>
</evidence>
<dbReference type="EMBL" id="SRYK01000046">
    <property type="protein sequence ID" value="TGY54311.1"/>
    <property type="molecule type" value="Genomic_DNA"/>
</dbReference>
<protein>
    <submittedName>
        <fullName evidence="1">Uncharacterized protein</fullName>
    </submittedName>
</protein>
<comment type="caution">
    <text evidence="1">The sequence shown here is derived from an EMBL/GenBank/DDBJ whole genome shotgun (WGS) entry which is preliminary data.</text>
</comment>
<reference evidence="1 2" key="1">
    <citation type="submission" date="2019-04" db="EMBL/GenBank/DDBJ databases">
        <title>Microbes associate with the intestines of laboratory mice.</title>
        <authorList>
            <person name="Navarre W."/>
            <person name="Wong E."/>
            <person name="Huang K."/>
            <person name="Tropini C."/>
            <person name="Ng K."/>
            <person name="Yu B."/>
        </authorList>
    </citation>
    <scope>NUCLEOTIDE SEQUENCE [LARGE SCALE GENOMIC DNA]</scope>
    <source>
        <strain evidence="1 2">NM26_J9</strain>
    </source>
</reference>
<sequence length="128" mass="14777">MNAVVIVILLGWITEIDHRTLVICVFIVLVYNIILLTLVAMGHKETPKYMLYAVVILSIIATTLYFITEQDIFIKFSFVPVGCILALRVILYWLILDTPYRRNLIKEFGPKDIDKSAIFVSKEKEKNK</sequence>
<dbReference type="Proteomes" id="UP000306855">
    <property type="component" value="Unassembled WGS sequence"/>
</dbReference>
<accession>A0A4S2EC09</accession>
<proteinExistence type="predicted"/>
<dbReference type="RefSeq" id="WP_135942293.1">
    <property type="nucleotide sequence ID" value="NZ_CABIVU010000021.1"/>
</dbReference>